<evidence type="ECO:0000313" key="1">
    <source>
        <dbReference type="EMBL" id="EEF78083.1"/>
    </source>
</evidence>
<keyword evidence="2" id="KW-1185">Reference proteome</keyword>
<evidence type="ECO:0000313" key="2">
    <source>
        <dbReference type="Proteomes" id="UP000014073"/>
    </source>
</evidence>
<dbReference type="EMBL" id="ACBW01000223">
    <property type="protein sequence ID" value="EEF78083.1"/>
    <property type="molecule type" value="Genomic_DNA"/>
</dbReference>
<proteinExistence type="predicted"/>
<name>S0FC94_9BACT</name>
<dbReference type="Proteomes" id="UP000014073">
    <property type="component" value="Unassembled WGS sequence"/>
</dbReference>
<gene>
    <name evidence="1" type="ORF">BACCOPRO_03608</name>
</gene>
<reference evidence="1 2" key="1">
    <citation type="submission" date="2008-12" db="EMBL/GenBank/DDBJ databases">
        <authorList>
            <person name="Fulton L."/>
            <person name="Clifton S."/>
            <person name="Fulton B."/>
            <person name="Xu J."/>
            <person name="Minx P."/>
            <person name="Pepin K.H."/>
            <person name="Johnson M."/>
            <person name="Bhonagiri V."/>
            <person name="Nash W.E."/>
            <person name="Mardis E.R."/>
            <person name="Wilson R.K."/>
        </authorList>
    </citation>
    <scope>NUCLEOTIDE SEQUENCE [LARGE SCALE GENOMIC DNA]</scope>
    <source>
        <strain evidence="1 2">DSM 18228</strain>
    </source>
</reference>
<dbReference type="HOGENOM" id="CLU_3164543_0_0_10"/>
<comment type="caution">
    <text evidence="1">The sequence shown here is derived from an EMBL/GenBank/DDBJ whole genome shotgun (WGS) entry which is preliminary data.</text>
</comment>
<protein>
    <submittedName>
        <fullName evidence="1">Uncharacterized protein</fullName>
    </submittedName>
</protein>
<organism evidence="1 2">
    <name type="scientific">Phocaeicola coprophilus DSM 18228 = JCM 13818</name>
    <dbReference type="NCBI Taxonomy" id="547042"/>
    <lineage>
        <taxon>Bacteria</taxon>
        <taxon>Pseudomonadati</taxon>
        <taxon>Bacteroidota</taxon>
        <taxon>Bacteroidia</taxon>
        <taxon>Bacteroidales</taxon>
        <taxon>Bacteroidaceae</taxon>
        <taxon>Phocaeicola</taxon>
    </lineage>
</organism>
<sequence>MHEKTSTFSCKCRSLFLLSHFDGVQNISWKKKPVFKDLFVSLWRIYN</sequence>
<dbReference type="STRING" id="547042.BACCOPRO_03608"/>
<dbReference type="AlphaFoldDB" id="S0FC94"/>
<accession>S0FC94</accession>